<accession>A0A2S4VN55</accession>
<protein>
    <submittedName>
        <fullName evidence="1">Uncharacterized protein</fullName>
    </submittedName>
</protein>
<gene>
    <name evidence="1" type="ORF">PSTT_05645</name>
</gene>
<keyword evidence="2" id="KW-1185">Reference proteome</keyword>
<evidence type="ECO:0000313" key="2">
    <source>
        <dbReference type="Proteomes" id="UP000239156"/>
    </source>
</evidence>
<organism evidence="1 2">
    <name type="scientific">Puccinia striiformis</name>
    <dbReference type="NCBI Taxonomy" id="27350"/>
    <lineage>
        <taxon>Eukaryota</taxon>
        <taxon>Fungi</taxon>
        <taxon>Dikarya</taxon>
        <taxon>Basidiomycota</taxon>
        <taxon>Pucciniomycotina</taxon>
        <taxon>Pucciniomycetes</taxon>
        <taxon>Pucciniales</taxon>
        <taxon>Pucciniaceae</taxon>
        <taxon>Puccinia</taxon>
    </lineage>
</organism>
<dbReference type="VEuPathDB" id="FungiDB:PSTT_05645"/>
<comment type="caution">
    <text evidence="1">The sequence shown here is derived from an EMBL/GenBank/DDBJ whole genome shotgun (WGS) entry which is preliminary data.</text>
</comment>
<dbReference type="VEuPathDB" id="FungiDB:PSHT_11655"/>
<sequence length="296" mass="33397">LPGYILLCFSGKSCQIQYQQCHNSKDQLGRIANTLSTTTTKASNVFESISHLNNPTNLEIYQTEIWELMFAIQYSSNLKDKDAMAEELWELGGMTGLLKDKVVELNGKVINSFSSVAHEDVSMLNCVWKFSRVAQVIQLVSDGKTSYSINTVEKNFQLAFSNFNWELKRLINSIDNSIPPASRAANLGLQVSERIHKEHYKLKMFRDDQPLCRKLLHQTNKSGKQLKRDVQLTARSIQTARALHTGLEEIQSDLATILGWHLADHGLMAKDELHSIKATINKLQGAIPIIDLKKQS</sequence>
<dbReference type="AlphaFoldDB" id="A0A2S4VN55"/>
<name>A0A2S4VN55_9BASI</name>
<reference evidence="1" key="1">
    <citation type="submission" date="2017-12" db="EMBL/GenBank/DDBJ databases">
        <title>Gene loss provides genomic basis for host adaptation in cereal stripe rust fungi.</title>
        <authorList>
            <person name="Xia C."/>
        </authorList>
    </citation>
    <scope>NUCLEOTIDE SEQUENCE [LARGE SCALE GENOMIC DNA]</scope>
    <source>
        <strain evidence="1">93-210</strain>
    </source>
</reference>
<evidence type="ECO:0000313" key="1">
    <source>
        <dbReference type="EMBL" id="POW10975.1"/>
    </source>
</evidence>
<proteinExistence type="predicted"/>
<dbReference type="EMBL" id="PKSL01000042">
    <property type="protein sequence ID" value="POW10975.1"/>
    <property type="molecule type" value="Genomic_DNA"/>
</dbReference>
<feature type="non-terminal residue" evidence="1">
    <location>
        <position position="1"/>
    </location>
</feature>
<dbReference type="Proteomes" id="UP000239156">
    <property type="component" value="Unassembled WGS sequence"/>
</dbReference>